<evidence type="ECO:0000313" key="2">
    <source>
        <dbReference type="EMBL" id="EEB18482.1"/>
    </source>
</evidence>
<dbReference type="Proteomes" id="UP000009046">
    <property type="component" value="Unassembled WGS sequence"/>
</dbReference>
<evidence type="ECO:0000256" key="1">
    <source>
        <dbReference type="SAM" id="MobiDB-lite"/>
    </source>
</evidence>
<dbReference type="GeneID" id="8233204"/>
<protein>
    <submittedName>
        <fullName evidence="2 3">Uncharacterized protein</fullName>
    </submittedName>
</protein>
<dbReference type="InParanoid" id="E0VYM6"/>
<dbReference type="HOGENOM" id="CLU_1637454_0_0_1"/>
<feature type="region of interest" description="Disordered" evidence="1">
    <location>
        <begin position="1"/>
        <end position="27"/>
    </location>
</feature>
<reference evidence="3" key="3">
    <citation type="submission" date="2021-02" db="UniProtKB">
        <authorList>
            <consortium name="EnsemblMetazoa"/>
        </authorList>
    </citation>
    <scope>IDENTIFICATION</scope>
    <source>
        <strain evidence="3">USDA</strain>
    </source>
</reference>
<dbReference type="CTD" id="8233204"/>
<dbReference type="EnsemblMetazoa" id="PHUM515760-RA">
    <property type="protein sequence ID" value="PHUM515760-PA"/>
    <property type="gene ID" value="PHUM515760"/>
</dbReference>
<reference evidence="2" key="1">
    <citation type="submission" date="2007-04" db="EMBL/GenBank/DDBJ databases">
        <title>Annotation of Pediculus humanus corporis strain USDA.</title>
        <authorList>
            <person name="Kirkness E."/>
            <person name="Hannick L."/>
            <person name="Hass B."/>
            <person name="Bruggner R."/>
            <person name="Lawson D."/>
            <person name="Bidwell S."/>
            <person name="Joardar V."/>
            <person name="Caler E."/>
            <person name="Walenz B."/>
            <person name="Inman J."/>
            <person name="Schobel S."/>
            <person name="Galinsky K."/>
            <person name="Amedeo P."/>
            <person name="Strausberg R."/>
        </authorList>
    </citation>
    <scope>NUCLEOTIDE SEQUENCE</scope>
    <source>
        <strain evidence="2">USDA</strain>
    </source>
</reference>
<proteinExistence type="predicted"/>
<accession>E0VYM6</accession>
<dbReference type="AlphaFoldDB" id="E0VYM6"/>
<evidence type="ECO:0000313" key="4">
    <source>
        <dbReference type="Proteomes" id="UP000009046"/>
    </source>
</evidence>
<reference evidence="2" key="2">
    <citation type="submission" date="2007-04" db="EMBL/GenBank/DDBJ databases">
        <title>The genome of the human body louse.</title>
        <authorList>
            <consortium name="The Human Body Louse Genome Consortium"/>
            <person name="Kirkness E."/>
            <person name="Walenz B."/>
            <person name="Hass B."/>
            <person name="Bruggner R."/>
            <person name="Strausberg R."/>
        </authorList>
    </citation>
    <scope>NUCLEOTIDE SEQUENCE</scope>
    <source>
        <strain evidence="2">USDA</strain>
    </source>
</reference>
<keyword evidence="4" id="KW-1185">Reference proteome</keyword>
<feature type="compositionally biased region" description="Basic and acidic residues" evidence="1">
    <location>
        <begin position="1"/>
        <end position="11"/>
    </location>
</feature>
<evidence type="ECO:0000313" key="3">
    <source>
        <dbReference type="EnsemblMetazoa" id="PHUM515760-PA"/>
    </source>
</evidence>
<dbReference type="EMBL" id="AAZO01006273">
    <property type="status" value="NOT_ANNOTATED_CDS"/>
    <property type="molecule type" value="Genomic_DNA"/>
</dbReference>
<dbReference type="RefSeq" id="XP_002431220.1">
    <property type="nucleotide sequence ID" value="XM_002431175.1"/>
</dbReference>
<sequence>MFSERILRESENVSSVRNSSKSLGSRKKGVLGCKTNALGDVRNTLHSRSVVGNLSAKEINTKSNSFVKKENNENVSYSCKKENKVKSSSICKNNKLKYDLPDIHNHNMCEQADEACVNNFFIDGKLNEETINHIVKLIKPAKISLPLKTITCEPSLEPNMAL</sequence>
<organism>
    <name type="scientific">Pediculus humanus subsp. corporis</name>
    <name type="common">Body louse</name>
    <dbReference type="NCBI Taxonomy" id="121224"/>
    <lineage>
        <taxon>Eukaryota</taxon>
        <taxon>Metazoa</taxon>
        <taxon>Ecdysozoa</taxon>
        <taxon>Arthropoda</taxon>
        <taxon>Hexapoda</taxon>
        <taxon>Insecta</taxon>
        <taxon>Pterygota</taxon>
        <taxon>Neoptera</taxon>
        <taxon>Paraneoptera</taxon>
        <taxon>Psocodea</taxon>
        <taxon>Troctomorpha</taxon>
        <taxon>Phthiraptera</taxon>
        <taxon>Anoplura</taxon>
        <taxon>Pediculidae</taxon>
        <taxon>Pediculus</taxon>
    </lineage>
</organism>
<dbReference type="VEuPathDB" id="VectorBase:PHUM515760"/>
<dbReference type="EMBL" id="DS235845">
    <property type="protein sequence ID" value="EEB18482.1"/>
    <property type="molecule type" value="Genomic_DNA"/>
</dbReference>
<name>E0VYM6_PEDHC</name>
<dbReference type="KEGG" id="phu:Phum_PHUM515760"/>
<gene>
    <name evidence="3" type="primary">8233204</name>
    <name evidence="2" type="ORF">Phum_PHUM515760</name>
</gene>